<keyword evidence="3" id="KW-1185">Reference proteome</keyword>
<dbReference type="GO" id="GO:0003700">
    <property type="term" value="F:DNA-binding transcription factor activity"/>
    <property type="evidence" value="ECO:0007669"/>
    <property type="project" value="InterPro"/>
</dbReference>
<name>A0A1G6S4J4_9PSEU</name>
<dbReference type="Proteomes" id="UP000199501">
    <property type="component" value="Unassembled WGS sequence"/>
</dbReference>
<protein>
    <submittedName>
        <fullName evidence="2">DNA-binding transcriptional regulator, MarR family</fullName>
    </submittedName>
</protein>
<dbReference type="AlphaFoldDB" id="A0A1G6S4J4"/>
<reference evidence="3" key="1">
    <citation type="submission" date="2016-10" db="EMBL/GenBank/DDBJ databases">
        <authorList>
            <person name="Varghese N."/>
            <person name="Submissions S."/>
        </authorList>
    </citation>
    <scope>NUCLEOTIDE SEQUENCE [LARGE SCALE GENOMIC DNA]</scope>
    <source>
        <strain evidence="3">IBRC-M 10403</strain>
    </source>
</reference>
<dbReference type="STRING" id="1271860.SAMN05216174_107221"/>
<organism evidence="2 3">
    <name type="scientific">Actinokineospora iranica</name>
    <dbReference type="NCBI Taxonomy" id="1271860"/>
    <lineage>
        <taxon>Bacteria</taxon>
        <taxon>Bacillati</taxon>
        <taxon>Actinomycetota</taxon>
        <taxon>Actinomycetes</taxon>
        <taxon>Pseudonocardiales</taxon>
        <taxon>Pseudonocardiaceae</taxon>
        <taxon>Actinokineospora</taxon>
    </lineage>
</organism>
<dbReference type="PRINTS" id="PR00598">
    <property type="entry name" value="HTHMARR"/>
</dbReference>
<gene>
    <name evidence="2" type="ORF">SAMN05216174_107221</name>
</gene>
<evidence type="ECO:0000313" key="2">
    <source>
        <dbReference type="EMBL" id="SDD11759.1"/>
    </source>
</evidence>
<dbReference type="PROSITE" id="PS50995">
    <property type="entry name" value="HTH_MARR_2"/>
    <property type="match status" value="1"/>
</dbReference>
<dbReference type="Gene3D" id="1.10.10.10">
    <property type="entry name" value="Winged helix-like DNA-binding domain superfamily/Winged helix DNA-binding domain"/>
    <property type="match status" value="1"/>
</dbReference>
<dbReference type="OrthoDB" id="3254910at2"/>
<keyword evidence="2" id="KW-0238">DNA-binding</keyword>
<dbReference type="SUPFAM" id="SSF46785">
    <property type="entry name" value="Winged helix' DNA-binding domain"/>
    <property type="match status" value="1"/>
</dbReference>
<evidence type="ECO:0000259" key="1">
    <source>
        <dbReference type="PROSITE" id="PS50995"/>
    </source>
</evidence>
<dbReference type="PANTHER" id="PTHR33164:SF99">
    <property type="entry name" value="MARR FAMILY REGULATORY PROTEIN"/>
    <property type="match status" value="1"/>
</dbReference>
<sequence length="155" mass="17727">MTAPRWLDESEARLWRAYLVLVRDLRRAFDRQLERDAGLSGADYAVLVPLSEAADGVLRMRELGRSVDWDRSRLSHQVRRMEKRGLVAREDCAEDARGSMVRLTDAGRAAIEAAAPEHVETVRRYFIDQLSEDERAVLTDVFERLNQRLDSDGAV</sequence>
<evidence type="ECO:0000313" key="3">
    <source>
        <dbReference type="Proteomes" id="UP000199501"/>
    </source>
</evidence>
<dbReference type="GO" id="GO:0003677">
    <property type="term" value="F:DNA binding"/>
    <property type="evidence" value="ECO:0007669"/>
    <property type="project" value="UniProtKB-KW"/>
</dbReference>
<proteinExistence type="predicted"/>
<dbReference type="RefSeq" id="WP_091451412.1">
    <property type="nucleotide sequence ID" value="NZ_FMZZ01000007.1"/>
</dbReference>
<dbReference type="InterPro" id="IPR036390">
    <property type="entry name" value="WH_DNA-bd_sf"/>
</dbReference>
<accession>A0A1G6S4J4</accession>
<dbReference type="InterPro" id="IPR036388">
    <property type="entry name" value="WH-like_DNA-bd_sf"/>
</dbReference>
<dbReference type="GO" id="GO:0006950">
    <property type="term" value="P:response to stress"/>
    <property type="evidence" value="ECO:0007669"/>
    <property type="project" value="TreeGrafter"/>
</dbReference>
<dbReference type="InterPro" id="IPR039422">
    <property type="entry name" value="MarR/SlyA-like"/>
</dbReference>
<dbReference type="PANTHER" id="PTHR33164">
    <property type="entry name" value="TRANSCRIPTIONAL REGULATOR, MARR FAMILY"/>
    <property type="match status" value="1"/>
</dbReference>
<dbReference type="InterPro" id="IPR000835">
    <property type="entry name" value="HTH_MarR-typ"/>
</dbReference>
<dbReference type="SMART" id="SM00347">
    <property type="entry name" value="HTH_MARR"/>
    <property type="match status" value="1"/>
</dbReference>
<feature type="domain" description="HTH marR-type" evidence="1">
    <location>
        <begin position="11"/>
        <end position="147"/>
    </location>
</feature>
<dbReference type="Pfam" id="PF12802">
    <property type="entry name" value="MarR_2"/>
    <property type="match status" value="1"/>
</dbReference>
<dbReference type="EMBL" id="FMZZ01000007">
    <property type="protein sequence ID" value="SDD11759.1"/>
    <property type="molecule type" value="Genomic_DNA"/>
</dbReference>